<keyword evidence="2" id="KW-1185">Reference proteome</keyword>
<reference evidence="2" key="2">
    <citation type="journal article" date="2009" name="Fungal Genet. Biol.">
        <title>The 2008 update of the Aspergillus nidulans genome annotation: a community effort.</title>
        <authorList>
            <person name="Wortman J.R."/>
            <person name="Gilsenan J.M."/>
            <person name="Joardar V."/>
            <person name="Deegan J."/>
            <person name="Clutterbuck J."/>
            <person name="Andersen M.R."/>
            <person name="Archer D."/>
            <person name="Bencina M."/>
            <person name="Braus G."/>
            <person name="Coutinho P."/>
            <person name="von Dohren H."/>
            <person name="Doonan J."/>
            <person name="Driessen A.J."/>
            <person name="Durek P."/>
            <person name="Espeso E."/>
            <person name="Fekete E."/>
            <person name="Flipphi M."/>
            <person name="Estrada C.G."/>
            <person name="Geysens S."/>
            <person name="Goldman G."/>
            <person name="de Groot P.W."/>
            <person name="Hansen K."/>
            <person name="Harris S.D."/>
            <person name="Heinekamp T."/>
            <person name="Helmstaedt K."/>
            <person name="Henrissat B."/>
            <person name="Hofmann G."/>
            <person name="Homan T."/>
            <person name="Horio T."/>
            <person name="Horiuchi H."/>
            <person name="James S."/>
            <person name="Jones M."/>
            <person name="Karaffa L."/>
            <person name="Karanyi Z."/>
            <person name="Kato M."/>
            <person name="Keller N."/>
            <person name="Kelly D.E."/>
            <person name="Kiel J.A."/>
            <person name="Kim J.M."/>
            <person name="van der Klei I.J."/>
            <person name="Klis F.M."/>
            <person name="Kovalchuk A."/>
            <person name="Krasevec N."/>
            <person name="Kubicek C.P."/>
            <person name="Liu B."/>
            <person name="Maccabe A."/>
            <person name="Meyer V."/>
            <person name="Mirabito P."/>
            <person name="Miskei M."/>
            <person name="Mos M."/>
            <person name="Mullins J."/>
            <person name="Nelson D.R."/>
            <person name="Nielsen J."/>
            <person name="Oakley B.R."/>
            <person name="Osmani S.A."/>
            <person name="Pakula T."/>
            <person name="Paszewski A."/>
            <person name="Paulsen I."/>
            <person name="Pilsyk S."/>
            <person name="Pocsi I."/>
            <person name="Punt P.J."/>
            <person name="Ram A.F."/>
            <person name="Ren Q."/>
            <person name="Robellet X."/>
            <person name="Robson G."/>
            <person name="Seiboth B."/>
            <person name="van Solingen P."/>
            <person name="Specht T."/>
            <person name="Sun J."/>
            <person name="Taheri-Talesh N."/>
            <person name="Takeshita N."/>
            <person name="Ussery D."/>
            <person name="vanKuyk P.A."/>
            <person name="Visser H."/>
            <person name="van de Vondervoort P.J."/>
            <person name="de Vries R.P."/>
            <person name="Walton J."/>
            <person name="Xiang X."/>
            <person name="Xiong Y."/>
            <person name="Zeng A.P."/>
            <person name="Brandt B.W."/>
            <person name="Cornell M.J."/>
            <person name="van den Hondel C.A."/>
            <person name="Visser J."/>
            <person name="Oliver S.G."/>
            <person name="Turner G."/>
        </authorList>
    </citation>
    <scope>GENOME REANNOTATION</scope>
    <source>
        <strain evidence="2">FGSC A4 / ATCC 38163 / CBS 112.46 / NRRL 194 / M139</strain>
    </source>
</reference>
<dbReference type="InParanoid" id="C8VTN6"/>
<dbReference type="VEuPathDB" id="FungiDB:AN11292"/>
<organism evidence="1 2">
    <name type="scientific">Emericella nidulans (strain FGSC A4 / ATCC 38163 / CBS 112.46 / NRRL 194 / M139)</name>
    <name type="common">Aspergillus nidulans</name>
    <dbReference type="NCBI Taxonomy" id="227321"/>
    <lineage>
        <taxon>Eukaryota</taxon>
        <taxon>Fungi</taxon>
        <taxon>Dikarya</taxon>
        <taxon>Ascomycota</taxon>
        <taxon>Pezizomycotina</taxon>
        <taxon>Eurotiomycetes</taxon>
        <taxon>Eurotiomycetidae</taxon>
        <taxon>Eurotiales</taxon>
        <taxon>Aspergillaceae</taxon>
        <taxon>Aspergillus</taxon>
        <taxon>Aspergillus subgen. Nidulantes</taxon>
    </lineage>
</organism>
<proteinExistence type="predicted"/>
<dbReference type="AlphaFoldDB" id="C8VTN6"/>
<dbReference type="GeneID" id="74896898"/>
<reference evidence="2" key="1">
    <citation type="journal article" date="2005" name="Nature">
        <title>Sequencing of Aspergillus nidulans and comparative analysis with A. fumigatus and A. oryzae.</title>
        <authorList>
            <person name="Galagan J.E."/>
            <person name="Calvo S.E."/>
            <person name="Cuomo C."/>
            <person name="Ma L.J."/>
            <person name="Wortman J.R."/>
            <person name="Batzoglou S."/>
            <person name="Lee S.I."/>
            <person name="Basturkmen M."/>
            <person name="Spevak C.C."/>
            <person name="Clutterbuck J."/>
            <person name="Kapitonov V."/>
            <person name="Jurka J."/>
            <person name="Scazzocchio C."/>
            <person name="Farman M."/>
            <person name="Butler J."/>
            <person name="Purcell S."/>
            <person name="Harris S."/>
            <person name="Braus G.H."/>
            <person name="Draht O."/>
            <person name="Busch S."/>
            <person name="D'Enfert C."/>
            <person name="Bouchier C."/>
            <person name="Goldman G.H."/>
            <person name="Bell-Pedersen D."/>
            <person name="Griffiths-Jones S."/>
            <person name="Doonan J.H."/>
            <person name="Yu J."/>
            <person name="Vienken K."/>
            <person name="Pain A."/>
            <person name="Freitag M."/>
            <person name="Selker E.U."/>
            <person name="Archer D.B."/>
            <person name="Penalva M.A."/>
            <person name="Oakley B.R."/>
            <person name="Momany M."/>
            <person name="Tanaka T."/>
            <person name="Kumagai T."/>
            <person name="Asai K."/>
            <person name="Machida M."/>
            <person name="Nierman W.C."/>
            <person name="Denning D.W."/>
            <person name="Caddick M."/>
            <person name="Hynes M."/>
            <person name="Paoletti M."/>
            <person name="Fischer R."/>
            <person name="Miller B."/>
            <person name="Dyer P."/>
            <person name="Sachs M.S."/>
            <person name="Osmani S.A."/>
            <person name="Birren B.W."/>
        </authorList>
    </citation>
    <scope>NUCLEOTIDE SEQUENCE [LARGE SCALE GENOMIC DNA]</scope>
    <source>
        <strain evidence="2">FGSC A4 / ATCC 38163 / CBS 112.46 / NRRL 194 / M139</strain>
    </source>
</reference>
<evidence type="ECO:0000313" key="1">
    <source>
        <dbReference type="EMBL" id="CBF88213.1"/>
    </source>
</evidence>
<dbReference type="Proteomes" id="UP000000560">
    <property type="component" value="Chromosome VIII"/>
</dbReference>
<gene>
    <name evidence="1" type="ORF">ANIA_11292</name>
</gene>
<accession>C8VTN6</accession>
<protein>
    <submittedName>
        <fullName evidence="1">Uncharacterized protein</fullName>
    </submittedName>
</protein>
<dbReference type="RefSeq" id="XP_050469065.1">
    <property type="nucleotide sequence ID" value="XM_050613235.1"/>
</dbReference>
<dbReference type="EMBL" id="BN001308">
    <property type="protein sequence ID" value="CBF88213.1"/>
    <property type="molecule type" value="Genomic_DNA"/>
</dbReference>
<sequence>MQALCRKYSGQREATQRVGPLGWDWGRGWGSYMPRAQTEDGCRELVQLFSSIRCVALDIQDCKHVASTFGAHAFEPSSR</sequence>
<dbReference type="HOGENOM" id="CLU_2606016_0_0_1"/>
<dbReference type="KEGG" id="ani:ANIA_11292"/>
<name>C8VTN6_EMENI</name>
<evidence type="ECO:0000313" key="2">
    <source>
        <dbReference type="Proteomes" id="UP000000560"/>
    </source>
</evidence>